<comment type="caution">
    <text evidence="2">The sequence shown here is derived from an EMBL/GenBank/DDBJ whole genome shotgun (WGS) entry which is preliminary data.</text>
</comment>
<dbReference type="Pfam" id="PF17919">
    <property type="entry name" value="RT_RNaseH_2"/>
    <property type="match status" value="1"/>
</dbReference>
<dbReference type="InterPro" id="IPR041577">
    <property type="entry name" value="RT_RNaseH_2"/>
</dbReference>
<dbReference type="Proteomes" id="UP000502823">
    <property type="component" value="Unassembled WGS sequence"/>
</dbReference>
<dbReference type="OrthoDB" id="430238at2759"/>
<reference evidence="3" key="1">
    <citation type="submission" date="2020-01" db="EMBL/GenBank/DDBJ databases">
        <title>Draft genome sequence of the Termite Coptotermes fromosanus.</title>
        <authorList>
            <person name="Itakura S."/>
            <person name="Yosikawa Y."/>
            <person name="Umezawa K."/>
        </authorList>
    </citation>
    <scope>NUCLEOTIDE SEQUENCE [LARGE SCALE GENOMIC DNA]</scope>
</reference>
<proteinExistence type="predicted"/>
<dbReference type="EMBL" id="BLKM01004955">
    <property type="protein sequence ID" value="GFG32919.1"/>
    <property type="molecule type" value="Genomic_DNA"/>
</dbReference>
<dbReference type="InParanoid" id="A0A6L2PK51"/>
<feature type="domain" description="Reverse transcriptase/retrotransposon-derived protein RNase H-like" evidence="1">
    <location>
        <begin position="2"/>
        <end position="59"/>
    </location>
</feature>
<organism evidence="2 3">
    <name type="scientific">Coptotermes formosanus</name>
    <name type="common">Formosan subterranean termite</name>
    <dbReference type="NCBI Taxonomy" id="36987"/>
    <lineage>
        <taxon>Eukaryota</taxon>
        <taxon>Metazoa</taxon>
        <taxon>Ecdysozoa</taxon>
        <taxon>Arthropoda</taxon>
        <taxon>Hexapoda</taxon>
        <taxon>Insecta</taxon>
        <taxon>Pterygota</taxon>
        <taxon>Neoptera</taxon>
        <taxon>Polyneoptera</taxon>
        <taxon>Dictyoptera</taxon>
        <taxon>Blattodea</taxon>
        <taxon>Blattoidea</taxon>
        <taxon>Termitoidae</taxon>
        <taxon>Rhinotermitidae</taxon>
        <taxon>Coptotermes</taxon>
    </lineage>
</organism>
<sequence>MQRAFGSLRRQFAHIIHLVQPNDELPYVINTDASSRAIGAVLSQMDAEDNVCIVSTVSRCAITYNRVARWMIAIQEYDLETRRIKGTDNHLADVLNCNPAGLNSNEIKQLSKPNTILINKVNLHIDKSICKELKNLARIQRTDTKLDDIRRG</sequence>
<protein>
    <recommendedName>
        <fullName evidence="1">Reverse transcriptase/retrotransposon-derived protein RNase H-like domain-containing protein</fullName>
    </recommendedName>
</protein>
<evidence type="ECO:0000313" key="2">
    <source>
        <dbReference type="EMBL" id="GFG32919.1"/>
    </source>
</evidence>
<name>A0A6L2PK51_COPFO</name>
<evidence type="ECO:0000259" key="1">
    <source>
        <dbReference type="Pfam" id="PF17919"/>
    </source>
</evidence>
<dbReference type="SUPFAM" id="SSF56672">
    <property type="entry name" value="DNA/RNA polymerases"/>
    <property type="match status" value="1"/>
</dbReference>
<dbReference type="PANTHER" id="PTHR34072:SF52">
    <property type="entry name" value="RIBONUCLEASE H"/>
    <property type="match status" value="1"/>
</dbReference>
<dbReference type="PANTHER" id="PTHR34072">
    <property type="entry name" value="ENZYMATIC POLYPROTEIN-RELATED"/>
    <property type="match status" value="1"/>
</dbReference>
<keyword evidence="3" id="KW-1185">Reference proteome</keyword>
<dbReference type="InterPro" id="IPR043502">
    <property type="entry name" value="DNA/RNA_pol_sf"/>
</dbReference>
<dbReference type="GO" id="GO:0071897">
    <property type="term" value="P:DNA biosynthetic process"/>
    <property type="evidence" value="ECO:0007669"/>
    <property type="project" value="UniProtKB-ARBA"/>
</dbReference>
<evidence type="ECO:0000313" key="3">
    <source>
        <dbReference type="Proteomes" id="UP000502823"/>
    </source>
</evidence>
<gene>
    <name evidence="2" type="ORF">Cfor_11525</name>
</gene>
<accession>A0A6L2PK51</accession>
<dbReference type="AlphaFoldDB" id="A0A6L2PK51"/>